<feature type="domain" description="Fe/B12 periplasmic-binding" evidence="2">
    <location>
        <begin position="46"/>
        <end position="299"/>
    </location>
</feature>
<evidence type="ECO:0000256" key="1">
    <source>
        <dbReference type="SAM" id="SignalP"/>
    </source>
</evidence>
<accession>A0A0P0Z0I6</accession>
<dbReference type="RefSeq" id="WP_062228469.1">
    <property type="nucleotide sequence ID" value="NZ_BBWR01000012.1"/>
</dbReference>
<feature type="chain" id="PRO_5006057972" evidence="1">
    <location>
        <begin position="22"/>
        <end position="299"/>
    </location>
</feature>
<evidence type="ECO:0000313" key="3">
    <source>
        <dbReference type="EMBL" id="BAT27412.1"/>
    </source>
</evidence>
<dbReference type="PANTHER" id="PTHR30535:SF4">
    <property type="entry name" value="HEMIN-BINDING PERIPLASMIC PROTEIN HMUT"/>
    <property type="match status" value="1"/>
</dbReference>
<organism evidence="3">
    <name type="scientific">Aureimonas frigidaquae</name>
    <dbReference type="NCBI Taxonomy" id="424757"/>
    <lineage>
        <taxon>Bacteria</taxon>
        <taxon>Pseudomonadati</taxon>
        <taxon>Pseudomonadota</taxon>
        <taxon>Alphaproteobacteria</taxon>
        <taxon>Hyphomicrobiales</taxon>
        <taxon>Aurantimonadaceae</taxon>
        <taxon>Aureimonas</taxon>
    </lineage>
</organism>
<dbReference type="Pfam" id="PF01497">
    <property type="entry name" value="Peripla_BP_2"/>
    <property type="match status" value="1"/>
</dbReference>
<protein>
    <submittedName>
        <fullName evidence="3">ABC transporter substrate-binding protein</fullName>
    </submittedName>
</protein>
<dbReference type="InterPro" id="IPR002491">
    <property type="entry name" value="ABC_transptr_periplasmic_BD"/>
</dbReference>
<dbReference type="OrthoDB" id="9775594at2"/>
<sequence>MRVTFLAIGFLALVASLPVSAETIDISDAPPYPALYEPDSLGGEPDFVLMGADLVEIAVALGGADRILARPDSIELPGIDGTPNKVREWAGVEGVLAMRPEVTIGSSAPNVRLIEGLRALGQRAEIIDRTLPPADKVRRMAEILGAPERGEALVQAIQADYAQASELKRPGHPLRLVHASRMGAGTSFTAGGSATAVDNLIARVGALNAAAAVGRDRYRPVTPEGVLQMAPDVLLIAESELASFGGIDGMWSSYPGLALTPAGQRRNVIVMRDLHVRSDAASSGIATVALAKALSEIAP</sequence>
<evidence type="ECO:0000259" key="2">
    <source>
        <dbReference type="PROSITE" id="PS50983"/>
    </source>
</evidence>
<dbReference type="PANTHER" id="PTHR30535">
    <property type="entry name" value="VITAMIN B12-BINDING PROTEIN"/>
    <property type="match status" value="1"/>
</dbReference>
<dbReference type="EMBL" id="LC066375">
    <property type="protein sequence ID" value="BAT27412.1"/>
    <property type="molecule type" value="Genomic_DNA"/>
</dbReference>
<proteinExistence type="predicted"/>
<reference evidence="3" key="1">
    <citation type="journal article" date="2015" name="Proc. Natl. Acad. Sci. U.S.A.">
        <title>Bacterial clade with the ribosomal RNA operon on a small plasmid rather than the chromosome.</title>
        <authorList>
            <person name="Anda M."/>
            <person name="Ohtsubo Y."/>
            <person name="Okubo T."/>
            <person name="Sugawara M."/>
            <person name="Nagata Y."/>
            <person name="Tsuda M."/>
            <person name="Minamisawa K."/>
            <person name="Mitsui H."/>
        </authorList>
    </citation>
    <scope>NUCLEOTIDE SEQUENCE</scope>
    <source>
        <strain evidence="3">JCM 14755</strain>
    </source>
</reference>
<dbReference type="InterPro" id="IPR050902">
    <property type="entry name" value="ABC_Transporter_SBP"/>
</dbReference>
<dbReference type="Gene3D" id="3.40.50.1980">
    <property type="entry name" value="Nitrogenase molybdenum iron protein domain"/>
    <property type="match status" value="2"/>
</dbReference>
<name>A0A0P0Z0I6_9HYPH</name>
<dbReference type="SUPFAM" id="SSF53807">
    <property type="entry name" value="Helical backbone' metal receptor"/>
    <property type="match status" value="1"/>
</dbReference>
<dbReference type="AlphaFoldDB" id="A0A0P0Z0I6"/>
<keyword evidence="1" id="KW-0732">Signal</keyword>
<feature type="signal peptide" evidence="1">
    <location>
        <begin position="1"/>
        <end position="21"/>
    </location>
</feature>
<dbReference type="PROSITE" id="PS50983">
    <property type="entry name" value="FE_B12_PBP"/>
    <property type="match status" value="1"/>
</dbReference>